<keyword evidence="2" id="KW-1185">Reference proteome</keyword>
<evidence type="ECO:0000313" key="2">
    <source>
        <dbReference type="Proteomes" id="UP001595839"/>
    </source>
</evidence>
<reference evidence="2" key="1">
    <citation type="journal article" date="2019" name="Int. J. Syst. Evol. Microbiol.">
        <title>The Global Catalogue of Microorganisms (GCM) 10K type strain sequencing project: providing services to taxonomists for standard genome sequencing and annotation.</title>
        <authorList>
            <consortium name="The Broad Institute Genomics Platform"/>
            <consortium name="The Broad Institute Genome Sequencing Center for Infectious Disease"/>
            <person name="Wu L."/>
            <person name="Ma J."/>
        </authorList>
    </citation>
    <scope>NUCLEOTIDE SEQUENCE [LARGE SCALE GENOMIC DNA]</scope>
    <source>
        <strain evidence="2">CGMCC 4.7177</strain>
    </source>
</reference>
<dbReference type="Proteomes" id="UP001595839">
    <property type="component" value="Unassembled WGS sequence"/>
</dbReference>
<dbReference type="EMBL" id="JBHSFK010000050">
    <property type="protein sequence ID" value="MFC4506999.1"/>
    <property type="molecule type" value="Genomic_DNA"/>
</dbReference>
<evidence type="ECO:0000313" key="1">
    <source>
        <dbReference type="EMBL" id="MFC4506999.1"/>
    </source>
</evidence>
<dbReference type="RefSeq" id="WP_381177372.1">
    <property type="nucleotide sequence ID" value="NZ_JBHSFK010000050.1"/>
</dbReference>
<protein>
    <submittedName>
        <fullName evidence="1">Uncharacterized protein</fullName>
    </submittedName>
</protein>
<accession>A0ABV9B4Q9</accession>
<proteinExistence type="predicted"/>
<gene>
    <name evidence="1" type="ORF">ACFPIH_47460</name>
</gene>
<name>A0ABV9B4Q9_9ACTN</name>
<sequence>MNVVISIEGVLKRPESDAVIPAGQLLYHGLAETHVVHLVDEDETFNRSKLLAQNWLKRNGFTKHIRLIKPNVSERYGLRGGIQSLRPDLHVDMVVVSDPTVASDLLAAGYTTVLFTHPRYTRPQWKPDYRGEPRAWDDLVAEIETQDQHYAQDARRTAGPL</sequence>
<comment type="caution">
    <text evidence="1">The sequence shown here is derived from an EMBL/GenBank/DDBJ whole genome shotgun (WGS) entry which is preliminary data.</text>
</comment>
<organism evidence="1 2">
    <name type="scientific">Streptomyces vulcanius</name>
    <dbReference type="NCBI Taxonomy" id="1441876"/>
    <lineage>
        <taxon>Bacteria</taxon>
        <taxon>Bacillati</taxon>
        <taxon>Actinomycetota</taxon>
        <taxon>Actinomycetes</taxon>
        <taxon>Kitasatosporales</taxon>
        <taxon>Streptomycetaceae</taxon>
        <taxon>Streptomyces</taxon>
    </lineage>
</organism>